<dbReference type="GeneID" id="55475336"/>
<gene>
    <name evidence="2" type="ORF">CLSA_c29550</name>
</gene>
<dbReference type="HOGENOM" id="CLU_1822052_0_0_9"/>
<dbReference type="Pfam" id="PF01381">
    <property type="entry name" value="HTH_3"/>
    <property type="match status" value="1"/>
</dbReference>
<dbReference type="OrthoDB" id="2615321at2"/>
<dbReference type="AlphaFoldDB" id="U5MWW9"/>
<dbReference type="eggNOG" id="ENOG5032ME5">
    <property type="taxonomic scope" value="Bacteria"/>
</dbReference>
<evidence type="ECO:0000313" key="2">
    <source>
        <dbReference type="EMBL" id="AGX43922.1"/>
    </source>
</evidence>
<dbReference type="InterPro" id="IPR001387">
    <property type="entry name" value="Cro/C1-type_HTH"/>
</dbReference>
<feature type="domain" description="HTH cro/C1-type" evidence="1">
    <location>
        <begin position="10"/>
        <end position="65"/>
    </location>
</feature>
<keyword evidence="3" id="KW-1185">Reference proteome</keyword>
<accession>U5MWW9</accession>
<dbReference type="CDD" id="cd00093">
    <property type="entry name" value="HTH_XRE"/>
    <property type="match status" value="1"/>
</dbReference>
<name>U5MWW9_CLOSA</name>
<dbReference type="EMBL" id="CP006721">
    <property type="protein sequence ID" value="AGX43922.1"/>
    <property type="molecule type" value="Genomic_DNA"/>
</dbReference>
<dbReference type="Gene3D" id="1.10.260.40">
    <property type="entry name" value="lambda repressor-like DNA-binding domains"/>
    <property type="match status" value="1"/>
</dbReference>
<dbReference type="PATRIC" id="fig|1345695.10.peg.1039"/>
<dbReference type="SMART" id="SM00530">
    <property type="entry name" value="HTH_XRE"/>
    <property type="match status" value="1"/>
</dbReference>
<dbReference type="KEGG" id="csb:CLSA_c29550"/>
<evidence type="ECO:0000259" key="1">
    <source>
        <dbReference type="PROSITE" id="PS50943"/>
    </source>
</evidence>
<evidence type="ECO:0000313" key="3">
    <source>
        <dbReference type="Proteomes" id="UP000017118"/>
    </source>
</evidence>
<proteinExistence type="predicted"/>
<sequence length="141" mass="16272">MSGKSFGSILKEMRENQGLSMHDLGKEVNISPGYVCRLETESRDNISMDYFSRLAKRLKMPASIILEIYPDCFVDDISGVIFTLDELIVHGNFIFAKKDSDIHIKLGLQRIVQELERHILCKTRESEARLLSEIDKFKDKY</sequence>
<reference evidence="2 3" key="1">
    <citation type="journal article" date="2013" name="Genome Announc.">
        <title>Complete Genome Sequence of the Solvent Producer Clostridium saccharobutylicum NCP262 (DSM 13864).</title>
        <authorList>
            <person name="Poehlein A."/>
            <person name="Hartwich K."/>
            <person name="Krabben P."/>
            <person name="Ehrenreich A."/>
            <person name="Liebl W."/>
            <person name="Durre P."/>
            <person name="Gottschalk G."/>
            <person name="Daniel R."/>
        </authorList>
    </citation>
    <scope>NUCLEOTIDE SEQUENCE [LARGE SCALE GENOMIC DNA]</scope>
    <source>
        <strain evidence="2">DSM 13864</strain>
    </source>
</reference>
<dbReference type="RefSeq" id="WP_022747067.1">
    <property type="nucleotide sequence ID" value="NC_022571.1"/>
</dbReference>
<dbReference type="PROSITE" id="PS50943">
    <property type="entry name" value="HTH_CROC1"/>
    <property type="match status" value="1"/>
</dbReference>
<dbReference type="GO" id="GO:0003677">
    <property type="term" value="F:DNA binding"/>
    <property type="evidence" value="ECO:0007669"/>
    <property type="project" value="InterPro"/>
</dbReference>
<dbReference type="InterPro" id="IPR010982">
    <property type="entry name" value="Lambda_DNA-bd_dom_sf"/>
</dbReference>
<protein>
    <submittedName>
        <fullName evidence="2">Helix-turn-helix domain protein</fullName>
    </submittedName>
</protein>
<dbReference type="SUPFAM" id="SSF47413">
    <property type="entry name" value="lambda repressor-like DNA-binding domains"/>
    <property type="match status" value="1"/>
</dbReference>
<organism evidence="2 3">
    <name type="scientific">Clostridium saccharobutylicum DSM 13864</name>
    <dbReference type="NCBI Taxonomy" id="1345695"/>
    <lineage>
        <taxon>Bacteria</taxon>
        <taxon>Bacillati</taxon>
        <taxon>Bacillota</taxon>
        <taxon>Clostridia</taxon>
        <taxon>Eubacteriales</taxon>
        <taxon>Clostridiaceae</taxon>
        <taxon>Clostridium</taxon>
    </lineage>
</organism>
<dbReference type="Proteomes" id="UP000017118">
    <property type="component" value="Chromosome"/>
</dbReference>